<sequence length="120" mass="12647">MFFLSFTAISAIFIASFATAAPLEQSSNPTKRDAPVTVWLNGNSDCSNQIAVQNPDPYASAVCNAIPGTNGFYAGTNGQTCTLEYFVTASCITSLGTFEVGPNTPDCHGVPYALSYKLTC</sequence>
<accession>A0AAJ0DHP5</accession>
<protein>
    <submittedName>
        <fullName evidence="2">Uncharacterized protein</fullName>
    </submittedName>
</protein>
<dbReference type="AlphaFoldDB" id="A0AAJ0DHP5"/>
<reference evidence="2" key="1">
    <citation type="submission" date="2023-04" db="EMBL/GenBank/DDBJ databases">
        <title>Black Yeasts Isolated from many extreme environments.</title>
        <authorList>
            <person name="Coleine C."/>
            <person name="Stajich J.E."/>
            <person name="Selbmann L."/>
        </authorList>
    </citation>
    <scope>NUCLEOTIDE SEQUENCE</scope>
    <source>
        <strain evidence="2">CCFEE 5312</strain>
    </source>
</reference>
<dbReference type="EMBL" id="JAWDJX010000013">
    <property type="protein sequence ID" value="KAK3054141.1"/>
    <property type="molecule type" value="Genomic_DNA"/>
</dbReference>
<evidence type="ECO:0000313" key="2">
    <source>
        <dbReference type="EMBL" id="KAK3054141.1"/>
    </source>
</evidence>
<gene>
    <name evidence="2" type="ORF">LTR09_004919</name>
</gene>
<keyword evidence="3" id="KW-1185">Reference proteome</keyword>
<feature type="signal peptide" evidence="1">
    <location>
        <begin position="1"/>
        <end position="20"/>
    </location>
</feature>
<dbReference type="Proteomes" id="UP001271007">
    <property type="component" value="Unassembled WGS sequence"/>
</dbReference>
<evidence type="ECO:0000256" key="1">
    <source>
        <dbReference type="SAM" id="SignalP"/>
    </source>
</evidence>
<comment type="caution">
    <text evidence="2">The sequence shown here is derived from an EMBL/GenBank/DDBJ whole genome shotgun (WGS) entry which is preliminary data.</text>
</comment>
<keyword evidence="1" id="KW-0732">Signal</keyword>
<organism evidence="2 3">
    <name type="scientific">Extremus antarcticus</name>
    <dbReference type="NCBI Taxonomy" id="702011"/>
    <lineage>
        <taxon>Eukaryota</taxon>
        <taxon>Fungi</taxon>
        <taxon>Dikarya</taxon>
        <taxon>Ascomycota</taxon>
        <taxon>Pezizomycotina</taxon>
        <taxon>Dothideomycetes</taxon>
        <taxon>Dothideomycetidae</taxon>
        <taxon>Mycosphaerellales</taxon>
        <taxon>Extremaceae</taxon>
        <taxon>Extremus</taxon>
    </lineage>
</organism>
<name>A0AAJ0DHP5_9PEZI</name>
<evidence type="ECO:0000313" key="3">
    <source>
        <dbReference type="Proteomes" id="UP001271007"/>
    </source>
</evidence>
<feature type="chain" id="PRO_5042563090" evidence="1">
    <location>
        <begin position="21"/>
        <end position="120"/>
    </location>
</feature>
<proteinExistence type="predicted"/>